<keyword evidence="1" id="KW-0812">Transmembrane</keyword>
<accession>A0A0B5IY29</accession>
<name>A0A0B5IY29_9VIRU</name>
<keyword evidence="1" id="KW-1133">Transmembrane helix</keyword>
<reference evidence="2 3" key="1">
    <citation type="journal article" date="2015" name="Parasitol. Res.">
        <title>Viruses in close associations with free-living amoebae.</title>
        <authorList>
            <person name="Scheid P."/>
        </authorList>
    </citation>
    <scope>NUCLEOTIDE SEQUENCE [LARGE SCALE GENOMIC DNA]</scope>
    <source>
        <strain evidence="2">KlaHel</strain>
    </source>
</reference>
<dbReference type="RefSeq" id="YP_009119953.1">
    <property type="nucleotide sequence ID" value="NC_026440.1"/>
</dbReference>
<dbReference type="GeneID" id="23462635"/>
<dbReference type="EMBL" id="KP136319">
    <property type="protein sequence ID" value="AJF97718.1"/>
    <property type="molecule type" value="Genomic_DNA"/>
</dbReference>
<evidence type="ECO:0000313" key="3">
    <source>
        <dbReference type="Proteomes" id="UP000202511"/>
    </source>
</evidence>
<protein>
    <recommendedName>
        <fullName evidence="4">Transmembrane protein</fullName>
    </recommendedName>
</protein>
<evidence type="ECO:0008006" key="4">
    <source>
        <dbReference type="Google" id="ProtNLM"/>
    </source>
</evidence>
<sequence length="105" mass="11940">MEKKRNKRAVVQRHLSAAARPPWCTQKKEGSLGSPLRTRWSVGVCCARVARPPIAKKSALWATEPAHNEIGRLTKQRAQKAVALFSRFFRVGFRVVPCIFFLSFF</sequence>
<keyword evidence="1" id="KW-0472">Membrane</keyword>
<evidence type="ECO:0000313" key="2">
    <source>
        <dbReference type="EMBL" id="AJF97718.1"/>
    </source>
</evidence>
<dbReference type="Proteomes" id="UP000202511">
    <property type="component" value="Segment"/>
</dbReference>
<proteinExistence type="predicted"/>
<dbReference type="KEGG" id="vg:23462635"/>
<organism evidence="2 3">
    <name type="scientific">Pandoravirus inopinatum</name>
    <dbReference type="NCBI Taxonomy" id="1605721"/>
    <lineage>
        <taxon>Viruses</taxon>
        <taxon>Pandoravirus</taxon>
    </lineage>
</organism>
<feature type="transmembrane region" description="Helical" evidence="1">
    <location>
        <begin position="82"/>
        <end position="104"/>
    </location>
</feature>
<evidence type="ECO:0000256" key="1">
    <source>
        <dbReference type="SAM" id="Phobius"/>
    </source>
</evidence>